<evidence type="ECO:0000313" key="17">
    <source>
        <dbReference type="Proteomes" id="UP000276301"/>
    </source>
</evidence>
<dbReference type="Proteomes" id="UP000276301">
    <property type="component" value="Unassembled WGS sequence"/>
</dbReference>
<dbReference type="EC" id="3.2.2.31" evidence="4 14"/>
<evidence type="ECO:0000256" key="4">
    <source>
        <dbReference type="ARBA" id="ARBA00012045"/>
    </source>
</evidence>
<name>A0A498CRF0_9FIRM</name>
<evidence type="ECO:0000256" key="11">
    <source>
        <dbReference type="ARBA" id="ARBA00023014"/>
    </source>
</evidence>
<dbReference type="GO" id="GO:0006284">
    <property type="term" value="P:base-excision repair"/>
    <property type="evidence" value="ECO:0007669"/>
    <property type="project" value="UniProtKB-UniRule"/>
</dbReference>
<dbReference type="EMBL" id="RCHT01000009">
    <property type="protein sequence ID" value="RLL11453.1"/>
    <property type="molecule type" value="Genomic_DNA"/>
</dbReference>
<comment type="function">
    <text evidence="2">Adenine glycosylase active on G-A mispairs. MutY also corrects error-prone DNA synthesis past GO lesions which are due to the oxidatively damaged form of guanine: 7,8-dihydro-8-oxoguanine (8-oxo-dGTP).</text>
</comment>
<evidence type="ECO:0000256" key="13">
    <source>
        <dbReference type="ARBA" id="ARBA00023295"/>
    </source>
</evidence>
<dbReference type="NCBIfam" id="TIGR01084">
    <property type="entry name" value="mutY"/>
    <property type="match status" value="1"/>
</dbReference>
<keyword evidence="17" id="KW-1185">Reference proteome</keyword>
<dbReference type="SUPFAM" id="SSF55811">
    <property type="entry name" value="Nudix"/>
    <property type="match status" value="1"/>
</dbReference>
<proteinExistence type="inferred from homology"/>
<dbReference type="PROSITE" id="PS01155">
    <property type="entry name" value="ENDONUCLEASE_III_2"/>
    <property type="match status" value="1"/>
</dbReference>
<dbReference type="PANTHER" id="PTHR42944">
    <property type="entry name" value="ADENINE DNA GLYCOSYLASE"/>
    <property type="match status" value="1"/>
</dbReference>
<dbReference type="FunFam" id="1.10.340.30:FF:000002">
    <property type="entry name" value="Adenine DNA glycosylase"/>
    <property type="match status" value="1"/>
</dbReference>
<keyword evidence="11" id="KW-0411">Iron-sulfur</keyword>
<sequence>MEEIVEPLLGWYAENARDLPWRREVTPYRVWISEIMLQQTRVEAVKGYFARFIGALPGPAELAAVDERELLKLWEGLGYYSRARNLQKAARVIMETYGGELPASHEELLTLPGVGPYTAGAVASIAFGLPEPAVDGNVLRVLSRLTADNSDIADPAVKRAAERTVRGIIPAGRAGAFNQALMELGATVCAPNGPPACGRCPLAGLCAAHAAGNETAYPVKAAKKARRVEERTVLLLVRDELLALRRRPAKGLLAGLWELPNLPGALDGAGAVEAARTLGLAPLRVEPLGPAKHIFTHIEWHMTGYRVTVEEAQAGEGLEWIDPRGLREDYPLPSAFSAYLAPYLAPGG</sequence>
<accession>A0A498CRF0</accession>
<evidence type="ECO:0000256" key="8">
    <source>
        <dbReference type="ARBA" id="ARBA00022763"/>
    </source>
</evidence>
<dbReference type="GO" id="GO:0034039">
    <property type="term" value="F:8-oxo-7,8-dihydroguanine DNA N-glycosylase activity"/>
    <property type="evidence" value="ECO:0007669"/>
    <property type="project" value="TreeGrafter"/>
</dbReference>
<keyword evidence="9" id="KW-0378">Hydrolase</keyword>
<evidence type="ECO:0000256" key="10">
    <source>
        <dbReference type="ARBA" id="ARBA00023004"/>
    </source>
</evidence>
<keyword evidence="6" id="KW-0004">4Fe-4S</keyword>
<dbReference type="Gene3D" id="3.90.79.10">
    <property type="entry name" value="Nucleoside Triphosphate Pyrophosphohydrolase"/>
    <property type="match status" value="1"/>
</dbReference>
<organism evidence="16 17">
    <name type="scientific">Anaerotruncus massiliensis</name>
    <name type="common">ex Liu et al. 2021</name>
    <dbReference type="NCBI Taxonomy" id="2321404"/>
    <lineage>
        <taxon>Bacteria</taxon>
        <taxon>Bacillati</taxon>
        <taxon>Bacillota</taxon>
        <taxon>Clostridia</taxon>
        <taxon>Eubacteriales</taxon>
        <taxon>Oscillospiraceae</taxon>
        <taxon>Anaerotruncus</taxon>
    </lineage>
</organism>
<dbReference type="Pfam" id="PF00633">
    <property type="entry name" value="HHH"/>
    <property type="match status" value="1"/>
</dbReference>
<evidence type="ECO:0000256" key="7">
    <source>
        <dbReference type="ARBA" id="ARBA00022723"/>
    </source>
</evidence>
<reference evidence="16 17" key="1">
    <citation type="submission" date="2018-10" db="EMBL/GenBank/DDBJ databases">
        <title>Anaerotruncus faecis sp. nov., isolated from human feces.</title>
        <authorList>
            <person name="Wang Y.-J."/>
        </authorList>
    </citation>
    <scope>NUCLEOTIDE SEQUENCE [LARGE SCALE GENOMIC DNA]</scope>
    <source>
        <strain evidence="16 17">22A2-44</strain>
    </source>
</reference>
<dbReference type="InterPro" id="IPR023170">
    <property type="entry name" value="HhH_base_excis_C"/>
</dbReference>
<gene>
    <name evidence="16" type="primary">mutY</name>
    <name evidence="16" type="ORF">D4A47_07280</name>
</gene>
<dbReference type="Gene3D" id="1.10.340.30">
    <property type="entry name" value="Hypothetical protein, domain 2"/>
    <property type="match status" value="1"/>
</dbReference>
<keyword evidence="13 14" id="KW-0326">Glycosidase</keyword>
<protein>
    <recommendedName>
        <fullName evidence="5 14">Adenine DNA glycosylase</fullName>
        <ecNumber evidence="4 14">3.2.2.31</ecNumber>
    </recommendedName>
</protein>
<dbReference type="SMART" id="SM00478">
    <property type="entry name" value="ENDO3c"/>
    <property type="match status" value="1"/>
</dbReference>
<dbReference type="CDD" id="cd03431">
    <property type="entry name" value="NUDIX_DNA_Glycosylase_C-MutY"/>
    <property type="match status" value="1"/>
</dbReference>
<dbReference type="InterPro" id="IPR004036">
    <property type="entry name" value="Endonuclease-III-like_CS2"/>
</dbReference>
<dbReference type="GO" id="GO:0032357">
    <property type="term" value="F:oxidized purine DNA binding"/>
    <property type="evidence" value="ECO:0007669"/>
    <property type="project" value="TreeGrafter"/>
</dbReference>
<evidence type="ECO:0000256" key="9">
    <source>
        <dbReference type="ARBA" id="ARBA00022801"/>
    </source>
</evidence>
<comment type="cofactor">
    <cofactor evidence="14">
        <name>[4Fe-4S] cluster</name>
        <dbReference type="ChEBI" id="CHEBI:49883"/>
    </cofactor>
    <text evidence="14">Binds 1 [4Fe-4S] cluster.</text>
</comment>
<dbReference type="InterPro" id="IPR044298">
    <property type="entry name" value="MIG/MutY"/>
</dbReference>
<dbReference type="GO" id="GO:0035485">
    <property type="term" value="F:adenine/guanine mispair binding"/>
    <property type="evidence" value="ECO:0007669"/>
    <property type="project" value="TreeGrafter"/>
</dbReference>
<dbReference type="InterPro" id="IPR003265">
    <property type="entry name" value="HhH-GPD_domain"/>
</dbReference>
<evidence type="ECO:0000256" key="5">
    <source>
        <dbReference type="ARBA" id="ARBA00022023"/>
    </source>
</evidence>
<dbReference type="Gene3D" id="1.10.1670.10">
    <property type="entry name" value="Helix-hairpin-Helix base-excision DNA repair enzymes (C-terminal)"/>
    <property type="match status" value="1"/>
</dbReference>
<dbReference type="CDD" id="cd00056">
    <property type="entry name" value="ENDO3c"/>
    <property type="match status" value="1"/>
</dbReference>
<evidence type="ECO:0000256" key="6">
    <source>
        <dbReference type="ARBA" id="ARBA00022485"/>
    </source>
</evidence>
<dbReference type="InterPro" id="IPR029119">
    <property type="entry name" value="MutY_C"/>
</dbReference>
<dbReference type="Pfam" id="PF00730">
    <property type="entry name" value="HhH-GPD"/>
    <property type="match status" value="1"/>
</dbReference>
<evidence type="ECO:0000256" key="1">
    <source>
        <dbReference type="ARBA" id="ARBA00000843"/>
    </source>
</evidence>
<evidence type="ECO:0000256" key="12">
    <source>
        <dbReference type="ARBA" id="ARBA00023204"/>
    </source>
</evidence>
<feature type="domain" description="HhH-GPD" evidence="15">
    <location>
        <begin position="36"/>
        <end position="187"/>
    </location>
</feature>
<evidence type="ECO:0000256" key="14">
    <source>
        <dbReference type="RuleBase" id="RU365096"/>
    </source>
</evidence>
<keyword evidence="10 14" id="KW-0408">Iron</keyword>
<dbReference type="GO" id="GO:0051539">
    <property type="term" value="F:4 iron, 4 sulfur cluster binding"/>
    <property type="evidence" value="ECO:0007669"/>
    <property type="project" value="UniProtKB-UniRule"/>
</dbReference>
<dbReference type="Pfam" id="PF14815">
    <property type="entry name" value="NUDIX_4"/>
    <property type="match status" value="1"/>
</dbReference>
<dbReference type="AlphaFoldDB" id="A0A498CRF0"/>
<evidence type="ECO:0000256" key="3">
    <source>
        <dbReference type="ARBA" id="ARBA00008343"/>
    </source>
</evidence>
<evidence type="ECO:0000313" key="16">
    <source>
        <dbReference type="EMBL" id="RLL11453.1"/>
    </source>
</evidence>
<dbReference type="GO" id="GO:0046872">
    <property type="term" value="F:metal ion binding"/>
    <property type="evidence" value="ECO:0007669"/>
    <property type="project" value="UniProtKB-UniRule"/>
</dbReference>
<dbReference type="InterPro" id="IPR000445">
    <property type="entry name" value="HhH_motif"/>
</dbReference>
<keyword evidence="7" id="KW-0479">Metal-binding</keyword>
<comment type="similarity">
    <text evidence="3 14">Belongs to the Nth/MutY family.</text>
</comment>
<dbReference type="GO" id="GO:0006298">
    <property type="term" value="P:mismatch repair"/>
    <property type="evidence" value="ECO:0007669"/>
    <property type="project" value="TreeGrafter"/>
</dbReference>
<dbReference type="InterPro" id="IPR011257">
    <property type="entry name" value="DNA_glycosylase"/>
</dbReference>
<dbReference type="GO" id="GO:0000701">
    <property type="term" value="F:purine-specific mismatch base pair DNA N-glycosylase activity"/>
    <property type="evidence" value="ECO:0007669"/>
    <property type="project" value="UniProtKB-EC"/>
</dbReference>
<comment type="caution">
    <text evidence="16">The sequence shown here is derived from an EMBL/GenBank/DDBJ whole genome shotgun (WGS) entry which is preliminary data.</text>
</comment>
<dbReference type="PANTHER" id="PTHR42944:SF1">
    <property type="entry name" value="ADENINE DNA GLYCOSYLASE"/>
    <property type="match status" value="1"/>
</dbReference>
<keyword evidence="8 14" id="KW-0227">DNA damage</keyword>
<dbReference type="InterPro" id="IPR015797">
    <property type="entry name" value="NUDIX_hydrolase-like_dom_sf"/>
</dbReference>
<keyword evidence="12" id="KW-0234">DNA repair</keyword>
<evidence type="ECO:0000259" key="15">
    <source>
        <dbReference type="SMART" id="SM00478"/>
    </source>
</evidence>
<dbReference type="InterPro" id="IPR005760">
    <property type="entry name" value="A/G_AdeGlyc_MutY"/>
</dbReference>
<dbReference type="SUPFAM" id="SSF48150">
    <property type="entry name" value="DNA-glycosylase"/>
    <property type="match status" value="1"/>
</dbReference>
<comment type="catalytic activity">
    <reaction evidence="1 14">
        <text>Hydrolyzes free adenine bases from 7,8-dihydro-8-oxoguanine:adenine mismatched double-stranded DNA, leaving an apurinic site.</text>
        <dbReference type="EC" id="3.2.2.31"/>
    </reaction>
</comment>
<evidence type="ECO:0000256" key="2">
    <source>
        <dbReference type="ARBA" id="ARBA00002933"/>
    </source>
</evidence>